<dbReference type="InterPro" id="IPR047657">
    <property type="entry name" value="PmbA"/>
</dbReference>
<feature type="domain" description="Metalloprotease TldD/E central" evidence="2">
    <location>
        <begin position="10"/>
        <end position="103"/>
    </location>
</feature>
<evidence type="ECO:0000259" key="1">
    <source>
        <dbReference type="Pfam" id="PF19289"/>
    </source>
</evidence>
<dbReference type="InterPro" id="IPR035068">
    <property type="entry name" value="TldD/PmbA_N"/>
</dbReference>
<reference evidence="3" key="1">
    <citation type="journal article" date="2015" name="Nature">
        <title>Complex archaea that bridge the gap between prokaryotes and eukaryotes.</title>
        <authorList>
            <person name="Spang A."/>
            <person name="Saw J.H."/>
            <person name="Jorgensen S.L."/>
            <person name="Zaremba-Niedzwiedzka K."/>
            <person name="Martijn J."/>
            <person name="Lind A.E."/>
            <person name="van Eijk R."/>
            <person name="Schleper C."/>
            <person name="Guy L."/>
            <person name="Ettema T.J."/>
        </authorList>
    </citation>
    <scope>NUCLEOTIDE SEQUENCE</scope>
</reference>
<dbReference type="InterPro" id="IPR045570">
    <property type="entry name" value="Metalloprtase-TldD/E_cen_dom"/>
</dbReference>
<dbReference type="Gene3D" id="3.30.2290.10">
    <property type="entry name" value="PmbA/TldD superfamily"/>
    <property type="match status" value="1"/>
</dbReference>
<dbReference type="GO" id="GO:0006508">
    <property type="term" value="P:proteolysis"/>
    <property type="evidence" value="ECO:0007669"/>
    <property type="project" value="InterPro"/>
</dbReference>
<feature type="domain" description="Metalloprotease TldD/E C-terminal" evidence="1">
    <location>
        <begin position="111"/>
        <end position="327"/>
    </location>
</feature>
<dbReference type="Pfam" id="PF19290">
    <property type="entry name" value="PmbA_TldD_2nd"/>
    <property type="match status" value="1"/>
</dbReference>
<accession>A0A0F9I2K1</accession>
<dbReference type="GO" id="GO:0008237">
    <property type="term" value="F:metallopeptidase activity"/>
    <property type="evidence" value="ECO:0007669"/>
    <property type="project" value="InterPro"/>
</dbReference>
<dbReference type="AlphaFoldDB" id="A0A0F9I2K1"/>
<gene>
    <name evidence="3" type="ORF">LCGC14_1631240</name>
</gene>
<name>A0A0F9I2K1_9ZZZZ</name>
<organism evidence="3">
    <name type="scientific">marine sediment metagenome</name>
    <dbReference type="NCBI Taxonomy" id="412755"/>
    <lineage>
        <taxon>unclassified sequences</taxon>
        <taxon>metagenomes</taxon>
        <taxon>ecological metagenomes</taxon>
    </lineage>
</organism>
<evidence type="ECO:0000259" key="2">
    <source>
        <dbReference type="Pfam" id="PF19290"/>
    </source>
</evidence>
<dbReference type="InterPro" id="IPR036059">
    <property type="entry name" value="TldD/PmbA_sf"/>
</dbReference>
<feature type="non-terminal residue" evidence="3">
    <location>
        <position position="1"/>
    </location>
</feature>
<sequence>EMTEQGVAGLAGQVEQGALAFDSRLSKIRKASASMRTSQVLIMNSKGLVQSFRATTCSANIMAVAEEGGDAQLGWGYSSGRYLREVDFSAVGSDAARRATQMLGARRTKSARCLVLLDPSVSAGFLSVFSSMLSAESVQKGRSLLKGKIGERVIHESLTVVDDGLYPKGPGRRPVDDEGTAVRKNILIKEGVLEGFLYDTHSANRDGVNSTGNALRGGPSGIPSVGTICMFFLPTSNNLPKNKLFSGLNKGLYVTDAMGVHTINPVSGDYSIGVSGLWYEEGSPQHPVKEALIAGNVLDLFRSVVSIGDDLTFFGPMGSPSLLLGPVDLSA</sequence>
<dbReference type="GO" id="GO:0005829">
    <property type="term" value="C:cytosol"/>
    <property type="evidence" value="ECO:0007669"/>
    <property type="project" value="TreeGrafter"/>
</dbReference>
<dbReference type="Pfam" id="PF19289">
    <property type="entry name" value="PmbA_TldD_3rd"/>
    <property type="match status" value="1"/>
</dbReference>
<dbReference type="SUPFAM" id="SSF111283">
    <property type="entry name" value="Putative modulator of DNA gyrase, PmbA/TldD"/>
    <property type="match status" value="1"/>
</dbReference>
<dbReference type="EMBL" id="LAZR01013462">
    <property type="protein sequence ID" value="KKM21856.1"/>
    <property type="molecule type" value="Genomic_DNA"/>
</dbReference>
<dbReference type="PANTHER" id="PTHR43421">
    <property type="entry name" value="METALLOPROTEASE PMBA"/>
    <property type="match status" value="1"/>
</dbReference>
<comment type="caution">
    <text evidence="3">The sequence shown here is derived from an EMBL/GenBank/DDBJ whole genome shotgun (WGS) entry which is preliminary data.</text>
</comment>
<evidence type="ECO:0008006" key="4">
    <source>
        <dbReference type="Google" id="ProtNLM"/>
    </source>
</evidence>
<dbReference type="InterPro" id="IPR045569">
    <property type="entry name" value="Metalloprtase-TldD/E_C"/>
</dbReference>
<dbReference type="PANTHER" id="PTHR43421:SF1">
    <property type="entry name" value="METALLOPROTEASE PMBA"/>
    <property type="match status" value="1"/>
</dbReference>
<proteinExistence type="predicted"/>
<protein>
    <recommendedName>
        <fullName evidence="4">TldD/PmbA family protein</fullName>
    </recommendedName>
</protein>
<evidence type="ECO:0000313" key="3">
    <source>
        <dbReference type="EMBL" id="KKM21856.1"/>
    </source>
</evidence>